<proteinExistence type="predicted"/>
<dbReference type="Gene3D" id="3.10.20.310">
    <property type="entry name" value="membrane protein fhac"/>
    <property type="match status" value="1"/>
</dbReference>
<evidence type="ECO:0000313" key="6">
    <source>
        <dbReference type="EMBL" id="AKV03496.1"/>
    </source>
</evidence>
<comment type="subcellular location">
    <subcellularLocation>
        <location evidence="1">Membrane</location>
    </subcellularLocation>
</comment>
<protein>
    <submittedName>
        <fullName evidence="6">Outer membrane protein assembly factor YaeT</fullName>
    </submittedName>
</protein>
<dbReference type="STRING" id="1391654.AKJ09_10159"/>
<evidence type="ECO:0000256" key="3">
    <source>
        <dbReference type="SAM" id="MobiDB-lite"/>
    </source>
</evidence>
<dbReference type="Pfam" id="PF01103">
    <property type="entry name" value="Omp85"/>
    <property type="match status" value="1"/>
</dbReference>
<dbReference type="InterPro" id="IPR034746">
    <property type="entry name" value="POTRA"/>
</dbReference>
<evidence type="ECO:0000313" key="7">
    <source>
        <dbReference type="Proteomes" id="UP000064967"/>
    </source>
</evidence>
<dbReference type="PROSITE" id="PS51779">
    <property type="entry name" value="POTRA"/>
    <property type="match status" value="1"/>
</dbReference>
<feature type="compositionally biased region" description="Low complexity" evidence="3">
    <location>
        <begin position="55"/>
        <end position="64"/>
    </location>
</feature>
<dbReference type="Proteomes" id="UP000064967">
    <property type="component" value="Chromosome"/>
</dbReference>
<dbReference type="GO" id="GO:0019867">
    <property type="term" value="C:outer membrane"/>
    <property type="evidence" value="ECO:0007669"/>
    <property type="project" value="InterPro"/>
</dbReference>
<gene>
    <name evidence="6" type="ORF">AKJ09_10159</name>
</gene>
<evidence type="ECO:0000256" key="1">
    <source>
        <dbReference type="ARBA" id="ARBA00004370"/>
    </source>
</evidence>
<feature type="domain" description="POTRA" evidence="5">
    <location>
        <begin position="87"/>
        <end position="162"/>
    </location>
</feature>
<name>A0A0K1QCI7_9BACT</name>
<dbReference type="Pfam" id="PF07244">
    <property type="entry name" value="POTRA"/>
    <property type="match status" value="1"/>
</dbReference>
<keyword evidence="2" id="KW-0472">Membrane</keyword>
<dbReference type="InterPro" id="IPR000184">
    <property type="entry name" value="Bac_surfAg_D15"/>
</dbReference>
<keyword evidence="7" id="KW-1185">Reference proteome</keyword>
<dbReference type="Gene3D" id="2.40.160.50">
    <property type="entry name" value="membrane protein fhac: a member of the omp85/tpsb transporter family"/>
    <property type="match status" value="1"/>
</dbReference>
<dbReference type="EMBL" id="CP012333">
    <property type="protein sequence ID" value="AKV03496.1"/>
    <property type="molecule type" value="Genomic_DNA"/>
</dbReference>
<evidence type="ECO:0000256" key="2">
    <source>
        <dbReference type="ARBA" id="ARBA00023136"/>
    </source>
</evidence>
<evidence type="ECO:0000256" key="4">
    <source>
        <dbReference type="SAM" id="SignalP"/>
    </source>
</evidence>
<accession>A0A0K1QCI7</accession>
<evidence type="ECO:0000259" key="5">
    <source>
        <dbReference type="PROSITE" id="PS51779"/>
    </source>
</evidence>
<feature type="chain" id="PRO_5005467170" evidence="4">
    <location>
        <begin position="24"/>
        <end position="538"/>
    </location>
</feature>
<dbReference type="AlphaFoldDB" id="A0A0K1QCI7"/>
<sequence length="538" mass="58476">MLVRTIALLATIAFVAWSAPSFAGPLKTWGDDTPDPAPTETSPPSVPPPPPPPSSATSDSADTSNGEEASESAPSIVRAPGKVGLRYTLEGIEVRGNTSTLARVVLRFVPFRAGDSLDVDDKELLLTRFRLLGTGYFRDVQLSLRRGTKRGYVVLVVNVVERNTIVVNDLWLGLSADAEPDGKARPLTAYGGLDVSELNLAGTGVALGGAIALADGQLALRSRISDPQFLKSSWSAEAQLLYNNAKDFFGNRDVLVDDPTQTTSQDFAVVSYRRFGGLVGAGHEVGSVATRVFFDYRLEKIDATIPLAASHKRGLDVEPIDFYLIPGSSVLSTISATLVHDTRDEPFLPKRGWYLLGLAEASLTPLGSNYPYTKLVLRGSRWIPLPWDHVLRIEGIFGSVFGQAPLFEKFYVGDYTDLRPHRALDLAFDRRAAPNFFDTSIVEVRYGDYAARLNTEYRIPLYRGRKSIYGVDLFGSVGVYSVANARDFTQPARGYAGLSKLPIDLTFNFGMRADTAVGGFAIGLSNLIGFIPIRSEGQ</sequence>
<feature type="signal peptide" evidence="4">
    <location>
        <begin position="1"/>
        <end position="23"/>
    </location>
</feature>
<feature type="region of interest" description="Disordered" evidence="3">
    <location>
        <begin position="27"/>
        <end position="75"/>
    </location>
</feature>
<dbReference type="InterPro" id="IPR010827">
    <property type="entry name" value="BamA/TamA_POTRA"/>
</dbReference>
<reference evidence="6 7" key="1">
    <citation type="submission" date="2015-08" db="EMBL/GenBank/DDBJ databases">
        <authorList>
            <person name="Babu N.S."/>
            <person name="Beckwith C.J."/>
            <person name="Beseler K.G."/>
            <person name="Brison A."/>
            <person name="Carone J.V."/>
            <person name="Caskin T.P."/>
            <person name="Diamond M."/>
            <person name="Durham M.E."/>
            <person name="Foxe J.M."/>
            <person name="Go M."/>
            <person name="Henderson B.A."/>
            <person name="Jones I.B."/>
            <person name="McGettigan J.A."/>
            <person name="Micheletti S.J."/>
            <person name="Nasrallah M.E."/>
            <person name="Ortiz D."/>
            <person name="Piller C.R."/>
            <person name="Privatt S.R."/>
            <person name="Schneider S.L."/>
            <person name="Sharp S."/>
            <person name="Smith T.C."/>
            <person name="Stanton J.D."/>
            <person name="Ullery H.E."/>
            <person name="Wilson R.J."/>
            <person name="Serrano M.G."/>
            <person name="Buck G."/>
            <person name="Lee V."/>
            <person name="Wang Y."/>
            <person name="Carvalho R."/>
            <person name="Voegtly L."/>
            <person name="Shi R."/>
            <person name="Duckworth R."/>
            <person name="Johnson A."/>
            <person name="Loviza R."/>
            <person name="Walstead R."/>
            <person name="Shah Z."/>
            <person name="Kiflezghi M."/>
            <person name="Wade K."/>
            <person name="Ball S.L."/>
            <person name="Bradley K.W."/>
            <person name="Asai D.J."/>
            <person name="Bowman C.A."/>
            <person name="Russell D.A."/>
            <person name="Pope W.H."/>
            <person name="Jacobs-Sera D."/>
            <person name="Hendrix R.W."/>
            <person name="Hatfull G.F."/>
        </authorList>
    </citation>
    <scope>NUCLEOTIDE SEQUENCE [LARGE SCALE GENOMIC DNA]</scope>
    <source>
        <strain evidence="6 7">DSM 27648</strain>
    </source>
</reference>
<dbReference type="KEGG" id="llu:AKJ09_10159"/>
<keyword evidence="4" id="KW-0732">Signal</keyword>
<feature type="compositionally biased region" description="Pro residues" evidence="3">
    <location>
        <begin position="44"/>
        <end position="54"/>
    </location>
</feature>
<organism evidence="6 7">
    <name type="scientific">Labilithrix luteola</name>
    <dbReference type="NCBI Taxonomy" id="1391654"/>
    <lineage>
        <taxon>Bacteria</taxon>
        <taxon>Pseudomonadati</taxon>
        <taxon>Myxococcota</taxon>
        <taxon>Polyangia</taxon>
        <taxon>Polyangiales</taxon>
        <taxon>Labilitrichaceae</taxon>
        <taxon>Labilithrix</taxon>
    </lineage>
</organism>